<proteinExistence type="predicted"/>
<dbReference type="SUPFAM" id="SSF159659">
    <property type="entry name" value="Cgl1923-like"/>
    <property type="match status" value="1"/>
</dbReference>
<dbReference type="InterPro" id="IPR019151">
    <property type="entry name" value="Proteasome_assmbl_chaperone_2"/>
</dbReference>
<evidence type="ECO:0000313" key="4">
    <source>
        <dbReference type="Proteomes" id="UP000315647"/>
    </source>
</evidence>
<organism evidence="3 4">
    <name type="scientific">Gimesia panareensis</name>
    <dbReference type="NCBI Taxonomy" id="2527978"/>
    <lineage>
        <taxon>Bacteria</taxon>
        <taxon>Pseudomonadati</taxon>
        <taxon>Planctomycetota</taxon>
        <taxon>Planctomycetia</taxon>
        <taxon>Planctomycetales</taxon>
        <taxon>Planctomycetaceae</taxon>
        <taxon>Gimesia</taxon>
    </lineage>
</organism>
<dbReference type="AlphaFoldDB" id="A0A517QA99"/>
<dbReference type="Pfam" id="PF09754">
    <property type="entry name" value="PAC2"/>
    <property type="match status" value="1"/>
</dbReference>
<dbReference type="PANTHER" id="PTHR35610:SF7">
    <property type="entry name" value="3-ISOPROPYLMALATE DEHYDRATASE"/>
    <property type="match status" value="1"/>
</dbReference>
<evidence type="ECO:0000313" key="3">
    <source>
        <dbReference type="EMBL" id="QDT28564.1"/>
    </source>
</evidence>
<dbReference type="Proteomes" id="UP000315647">
    <property type="component" value="Chromosome"/>
</dbReference>
<sequence>MNMIDGVQELKSPWMIAVWPGMGNVGLTAGYYLMAKLGMELLSEYSPPELFDIDYVEVEQGVIHTGMRPRSRFFLWKDPEEQHDLVILIGEAQPQFGKYTYCQKMVTYARDLGIERIFTFAAMATAMHPEHESRVFAAVTDPENLKEMRVNNLEILQEGNISGLNGILLGAAADKGMDGTCLLGEMPHIFSQLPFPKASLAVLQAFRLISGIEIDTSELVEQSKAMEQKLGELLSQVEKSMGEKKEMPEQQESFEESLQPEVPEEPTLTPEEAQRIEELFAQAKQDRSKAYILKQELDRLDLFAEYEDRFLDLFKNHG</sequence>
<feature type="transmembrane region" description="Helical" evidence="2">
    <location>
        <begin position="12"/>
        <end position="33"/>
    </location>
</feature>
<dbReference type="Gene3D" id="3.40.50.10900">
    <property type="entry name" value="PAC-like subunit"/>
    <property type="match status" value="1"/>
</dbReference>
<accession>A0A517QA99</accession>
<evidence type="ECO:0000256" key="2">
    <source>
        <dbReference type="SAM" id="Phobius"/>
    </source>
</evidence>
<feature type="region of interest" description="Disordered" evidence="1">
    <location>
        <begin position="240"/>
        <end position="268"/>
    </location>
</feature>
<keyword evidence="4" id="KW-1185">Reference proteome</keyword>
<gene>
    <name evidence="3" type="ORF">Enr10x_39080</name>
</gene>
<reference evidence="3 4" key="1">
    <citation type="submission" date="2019-03" db="EMBL/GenBank/DDBJ databases">
        <title>Deep-cultivation of Planctomycetes and their phenomic and genomic characterization uncovers novel biology.</title>
        <authorList>
            <person name="Wiegand S."/>
            <person name="Jogler M."/>
            <person name="Boedeker C."/>
            <person name="Pinto D."/>
            <person name="Vollmers J."/>
            <person name="Rivas-Marin E."/>
            <person name="Kohn T."/>
            <person name="Peeters S.H."/>
            <person name="Heuer A."/>
            <person name="Rast P."/>
            <person name="Oberbeckmann S."/>
            <person name="Bunk B."/>
            <person name="Jeske O."/>
            <person name="Meyerdierks A."/>
            <person name="Storesund J.E."/>
            <person name="Kallscheuer N."/>
            <person name="Luecker S."/>
            <person name="Lage O.M."/>
            <person name="Pohl T."/>
            <person name="Merkel B.J."/>
            <person name="Hornburger P."/>
            <person name="Mueller R.-W."/>
            <person name="Bruemmer F."/>
            <person name="Labrenz M."/>
            <person name="Spormann A.M."/>
            <person name="Op den Camp H."/>
            <person name="Overmann J."/>
            <person name="Amann R."/>
            <person name="Jetten M.S.M."/>
            <person name="Mascher T."/>
            <person name="Medema M.H."/>
            <person name="Devos D.P."/>
            <person name="Kaster A.-K."/>
            <person name="Ovreas L."/>
            <person name="Rohde M."/>
            <person name="Galperin M.Y."/>
            <person name="Jogler C."/>
        </authorList>
    </citation>
    <scope>NUCLEOTIDE SEQUENCE [LARGE SCALE GENOMIC DNA]</scope>
    <source>
        <strain evidence="3 4">Enr10</strain>
    </source>
</reference>
<protein>
    <submittedName>
        <fullName evidence="3">PAC2 family protein</fullName>
    </submittedName>
</protein>
<keyword evidence="2" id="KW-0472">Membrane</keyword>
<name>A0A517QA99_9PLAN</name>
<keyword evidence="2" id="KW-0812">Transmembrane</keyword>
<dbReference type="PANTHER" id="PTHR35610">
    <property type="entry name" value="3-ISOPROPYLMALATE DEHYDRATASE-RELATED"/>
    <property type="match status" value="1"/>
</dbReference>
<evidence type="ECO:0000256" key="1">
    <source>
        <dbReference type="SAM" id="MobiDB-lite"/>
    </source>
</evidence>
<dbReference type="InterPro" id="IPR038389">
    <property type="entry name" value="PSMG2_sf"/>
</dbReference>
<dbReference type="EMBL" id="CP037421">
    <property type="protein sequence ID" value="QDT28564.1"/>
    <property type="molecule type" value="Genomic_DNA"/>
</dbReference>
<keyword evidence="2" id="KW-1133">Transmembrane helix</keyword>